<gene>
    <name evidence="2" type="ORF">ACFOW8_28830</name>
</gene>
<proteinExistence type="predicted"/>
<feature type="transmembrane region" description="Helical" evidence="1">
    <location>
        <begin position="28"/>
        <end position="45"/>
    </location>
</feature>
<keyword evidence="1" id="KW-1133">Transmembrane helix</keyword>
<evidence type="ECO:0000256" key="1">
    <source>
        <dbReference type="SAM" id="Phobius"/>
    </source>
</evidence>
<keyword evidence="1" id="KW-0472">Membrane</keyword>
<keyword evidence="3" id="KW-1185">Reference proteome</keyword>
<accession>A0ABV8LDJ7</accession>
<feature type="transmembrane region" description="Helical" evidence="1">
    <location>
        <begin position="87"/>
        <end position="109"/>
    </location>
</feature>
<keyword evidence="1" id="KW-0812">Transmembrane</keyword>
<dbReference type="RefSeq" id="WP_378554827.1">
    <property type="nucleotide sequence ID" value="NZ_JBHSBA010000018.1"/>
</dbReference>
<feature type="transmembrane region" description="Helical" evidence="1">
    <location>
        <begin position="115"/>
        <end position="136"/>
    </location>
</feature>
<name>A0ABV8LDJ7_9NOCA</name>
<comment type="caution">
    <text evidence="2">The sequence shown here is derived from an EMBL/GenBank/DDBJ whole genome shotgun (WGS) entry which is preliminary data.</text>
</comment>
<sequence length="224" mass="23563">MWFVGLVTVAVGVARLSIWKVKRGSRRFTLALLLTGAGFLLPSMTVDIDSTSFGLRLTYTVIAAGACELYGWILISGLTATDGGHEVGFGVAVWAWRALVVAMAAGMLFPSLQPFGAMAVVLMALTVGALGVATLARIFRRAEATTKVTAAVVVGGCGLVEIAFVAVAVHGLRGNPDWLSENAGLVTYFVTIPVTVALTVAGVLGLWSAAREWRAGRQDPEELR</sequence>
<organism evidence="2 3">
    <name type="scientific">Nocardia rhizosphaerae</name>
    <dbReference type="NCBI Taxonomy" id="1691571"/>
    <lineage>
        <taxon>Bacteria</taxon>
        <taxon>Bacillati</taxon>
        <taxon>Actinomycetota</taxon>
        <taxon>Actinomycetes</taxon>
        <taxon>Mycobacteriales</taxon>
        <taxon>Nocardiaceae</taxon>
        <taxon>Nocardia</taxon>
    </lineage>
</organism>
<protein>
    <submittedName>
        <fullName evidence="2">Uncharacterized protein</fullName>
    </submittedName>
</protein>
<dbReference type="Proteomes" id="UP001595767">
    <property type="component" value="Unassembled WGS sequence"/>
</dbReference>
<dbReference type="EMBL" id="JBHSBA010000018">
    <property type="protein sequence ID" value="MFC4128942.1"/>
    <property type="molecule type" value="Genomic_DNA"/>
</dbReference>
<feature type="transmembrane region" description="Helical" evidence="1">
    <location>
        <begin position="148"/>
        <end position="173"/>
    </location>
</feature>
<feature type="transmembrane region" description="Helical" evidence="1">
    <location>
        <begin position="57"/>
        <end position="75"/>
    </location>
</feature>
<evidence type="ECO:0000313" key="2">
    <source>
        <dbReference type="EMBL" id="MFC4128942.1"/>
    </source>
</evidence>
<feature type="transmembrane region" description="Helical" evidence="1">
    <location>
        <begin position="185"/>
        <end position="207"/>
    </location>
</feature>
<evidence type="ECO:0000313" key="3">
    <source>
        <dbReference type="Proteomes" id="UP001595767"/>
    </source>
</evidence>
<reference evidence="3" key="1">
    <citation type="journal article" date="2019" name="Int. J. Syst. Evol. Microbiol.">
        <title>The Global Catalogue of Microorganisms (GCM) 10K type strain sequencing project: providing services to taxonomists for standard genome sequencing and annotation.</title>
        <authorList>
            <consortium name="The Broad Institute Genomics Platform"/>
            <consortium name="The Broad Institute Genome Sequencing Center for Infectious Disease"/>
            <person name="Wu L."/>
            <person name="Ma J."/>
        </authorList>
    </citation>
    <scope>NUCLEOTIDE SEQUENCE [LARGE SCALE GENOMIC DNA]</scope>
    <source>
        <strain evidence="3">CGMCC 4.7204</strain>
    </source>
</reference>